<keyword evidence="1 2" id="KW-0175">Coiled coil</keyword>
<proteinExistence type="predicted"/>
<dbReference type="PANTHER" id="PTHR32123:SF9">
    <property type="entry name" value="PROTEIN SPINDLY"/>
    <property type="match status" value="1"/>
</dbReference>
<gene>
    <name evidence="3" type="primary">AVEN_179012_1</name>
    <name evidence="3" type="ORF">CEXT_228431</name>
</gene>
<sequence>MDENMEINDSTISRLKQIIQDRDSDIEKAALFGQQLLEDKNKLSIKLDELMSENEFLKQERYSIKLNLETQLQIVNTQSSELTDQRDEFDKLAKKFQVQQKENTQQQQQISNLKNEKYDLEKSVEDFKNENNTLKKRVVRLEQQTKTLQNKAEESFNMTIMEEDKIEEHNLQYYKLKTTQLEKILSDIQYELENSKLEESRLLTLVAKLEEDVIDRDKELKSYSVEVQKARDVNCELQGEIEILKLEQIDVNRRGNSVFGELDDRRKLVEKEYKLLAHKYQNMLKNFEEMRSDLTSTKGQMALLLSMTSRQYQESYINRLQEQLTAAKNEVKELTAKLNRCTKLLQQEKRDHLPYQNDAYDFLRAMHQDAQLGKIKKLQDDVMSVRVKNIDANENLTCTHYFLYIIQEELDAVKLENRKLKEELRILKAKPDEGSPKKRNQMSKFCLEEKENRLQKIDPQQLKVIKTALKQVNRTNDEVLEEISRECEIEAENRGTPLGKKVKYKPLAHRKMIRVVLSSKPLDHLVLQ</sequence>
<evidence type="ECO:0000256" key="2">
    <source>
        <dbReference type="SAM" id="Coils"/>
    </source>
</evidence>
<feature type="coiled-coil region" evidence="2">
    <location>
        <begin position="96"/>
        <end position="151"/>
    </location>
</feature>
<name>A0AAV4QCL9_CAEEX</name>
<evidence type="ECO:0000256" key="1">
    <source>
        <dbReference type="ARBA" id="ARBA00023054"/>
    </source>
</evidence>
<evidence type="ECO:0000313" key="4">
    <source>
        <dbReference type="Proteomes" id="UP001054945"/>
    </source>
</evidence>
<feature type="coiled-coil region" evidence="2">
    <location>
        <begin position="33"/>
        <end position="60"/>
    </location>
</feature>
<accession>A0AAV4QCL9</accession>
<keyword evidence="4" id="KW-1185">Reference proteome</keyword>
<reference evidence="3 4" key="1">
    <citation type="submission" date="2021-06" db="EMBL/GenBank/DDBJ databases">
        <title>Caerostris extrusa draft genome.</title>
        <authorList>
            <person name="Kono N."/>
            <person name="Arakawa K."/>
        </authorList>
    </citation>
    <scope>NUCLEOTIDE SEQUENCE [LARGE SCALE GENOMIC DNA]</scope>
</reference>
<feature type="coiled-coil region" evidence="2">
    <location>
        <begin position="403"/>
        <end position="430"/>
    </location>
</feature>
<feature type="coiled-coil region" evidence="2">
    <location>
        <begin position="317"/>
        <end position="351"/>
    </location>
</feature>
<dbReference type="EMBL" id="BPLR01005988">
    <property type="protein sequence ID" value="GIY06691.1"/>
    <property type="molecule type" value="Genomic_DNA"/>
</dbReference>
<dbReference type="Proteomes" id="UP001054945">
    <property type="component" value="Unassembled WGS sequence"/>
</dbReference>
<dbReference type="InterPro" id="IPR051149">
    <property type="entry name" value="Spindly/BICDR_Dynein_Adapter"/>
</dbReference>
<dbReference type="AlphaFoldDB" id="A0AAV4QCL9"/>
<organism evidence="3 4">
    <name type="scientific">Caerostris extrusa</name>
    <name type="common">Bark spider</name>
    <name type="synonym">Caerostris bankana</name>
    <dbReference type="NCBI Taxonomy" id="172846"/>
    <lineage>
        <taxon>Eukaryota</taxon>
        <taxon>Metazoa</taxon>
        <taxon>Ecdysozoa</taxon>
        <taxon>Arthropoda</taxon>
        <taxon>Chelicerata</taxon>
        <taxon>Arachnida</taxon>
        <taxon>Araneae</taxon>
        <taxon>Araneomorphae</taxon>
        <taxon>Entelegynae</taxon>
        <taxon>Araneoidea</taxon>
        <taxon>Araneidae</taxon>
        <taxon>Caerostris</taxon>
    </lineage>
</organism>
<dbReference type="PANTHER" id="PTHR32123">
    <property type="entry name" value="BICD FAMILY-LIKE CARGO ADAPTER"/>
    <property type="match status" value="1"/>
</dbReference>
<protein>
    <submittedName>
        <fullName evidence="3">Uncharacterized protein</fullName>
    </submittedName>
</protein>
<evidence type="ECO:0000313" key="3">
    <source>
        <dbReference type="EMBL" id="GIY06691.1"/>
    </source>
</evidence>
<comment type="caution">
    <text evidence="3">The sequence shown here is derived from an EMBL/GenBank/DDBJ whole genome shotgun (WGS) entry which is preliminary data.</text>
</comment>